<evidence type="ECO:0000256" key="2">
    <source>
        <dbReference type="SAM" id="MobiDB-lite"/>
    </source>
</evidence>
<dbReference type="PANTHER" id="PTHR47751:SF1">
    <property type="entry name" value="SUPERFAMILY HYDROLASE, PUTATIVE (AFU_ORTHOLOGUE AFUA_2G16580)-RELATED"/>
    <property type="match status" value="1"/>
</dbReference>
<evidence type="ECO:0000256" key="1">
    <source>
        <dbReference type="ARBA" id="ARBA00029464"/>
    </source>
</evidence>
<feature type="domain" description="Dienelactone hydrolase" evidence="3">
    <location>
        <begin position="46"/>
        <end position="174"/>
    </location>
</feature>
<dbReference type="SUPFAM" id="SSF53474">
    <property type="entry name" value="alpha/beta-Hydrolases"/>
    <property type="match status" value="1"/>
</dbReference>
<dbReference type="RefSeq" id="XP_013263006.1">
    <property type="nucleotide sequence ID" value="XM_013407552.1"/>
</dbReference>
<evidence type="ECO:0000313" key="5">
    <source>
        <dbReference type="Proteomes" id="UP000027920"/>
    </source>
</evidence>
<accession>A0A072PKL4</accession>
<sequence>METTTRLAHVISVPFRQALNISLLPHQQQRDWTPRSSPQKGPIQLAGLLFRPAEDGSPKRPGIVVIHPGDDVKEQTAQLYAKKLAGEGLITVSYDDSYQGESGGEPHFLEDPAARVSDVWAVVDYLQQLNGVDPEKIAVLGICAGVGYVVVTGKAVATVSMVKIGDSARLGWYGYEDPSKHVDRSRWRLSKSPPRSPRAPSMLLPHTCHRTRTRRPRTI</sequence>
<dbReference type="Proteomes" id="UP000027920">
    <property type="component" value="Unassembled WGS sequence"/>
</dbReference>
<gene>
    <name evidence="4" type="ORF">A1O9_01977</name>
</gene>
<comment type="similarity">
    <text evidence="1">Belongs to the polyketide transferase af380 family.</text>
</comment>
<dbReference type="Gene3D" id="3.40.50.1820">
    <property type="entry name" value="alpha/beta hydrolase"/>
    <property type="match status" value="1"/>
</dbReference>
<evidence type="ECO:0000313" key="4">
    <source>
        <dbReference type="EMBL" id="KEF60416.1"/>
    </source>
</evidence>
<dbReference type="Gene3D" id="1.10.10.800">
    <property type="match status" value="1"/>
</dbReference>
<dbReference type="InterPro" id="IPR051411">
    <property type="entry name" value="Polyketide_trans_af380"/>
</dbReference>
<dbReference type="EMBL" id="AMGV01000002">
    <property type="protein sequence ID" value="KEF60416.1"/>
    <property type="molecule type" value="Genomic_DNA"/>
</dbReference>
<dbReference type="Pfam" id="PF01738">
    <property type="entry name" value="DLH"/>
    <property type="match status" value="1"/>
</dbReference>
<dbReference type="InterPro" id="IPR002925">
    <property type="entry name" value="Dienelactn_hydro"/>
</dbReference>
<dbReference type="HOGENOM" id="CLU_1261520_0_0_1"/>
<protein>
    <recommendedName>
        <fullName evidence="3">Dienelactone hydrolase domain-containing protein</fullName>
    </recommendedName>
</protein>
<dbReference type="InterPro" id="IPR029058">
    <property type="entry name" value="AB_hydrolase_fold"/>
</dbReference>
<dbReference type="VEuPathDB" id="FungiDB:A1O9_01977"/>
<dbReference type="GO" id="GO:0016787">
    <property type="term" value="F:hydrolase activity"/>
    <property type="evidence" value="ECO:0007669"/>
    <property type="project" value="InterPro"/>
</dbReference>
<feature type="region of interest" description="Disordered" evidence="2">
    <location>
        <begin position="183"/>
        <end position="203"/>
    </location>
</feature>
<dbReference type="STRING" id="1182545.A0A072PKL4"/>
<reference evidence="4 5" key="1">
    <citation type="submission" date="2013-03" db="EMBL/GenBank/DDBJ databases">
        <title>The Genome Sequence of Exophiala aquamarina CBS 119918.</title>
        <authorList>
            <consortium name="The Broad Institute Genomics Platform"/>
            <person name="Cuomo C."/>
            <person name="de Hoog S."/>
            <person name="Gorbushina A."/>
            <person name="Walker B."/>
            <person name="Young S.K."/>
            <person name="Zeng Q."/>
            <person name="Gargeya S."/>
            <person name="Fitzgerald M."/>
            <person name="Haas B."/>
            <person name="Abouelleil A."/>
            <person name="Allen A.W."/>
            <person name="Alvarado L."/>
            <person name="Arachchi H.M."/>
            <person name="Berlin A.M."/>
            <person name="Chapman S.B."/>
            <person name="Gainer-Dewar J."/>
            <person name="Goldberg J."/>
            <person name="Griggs A."/>
            <person name="Gujja S."/>
            <person name="Hansen M."/>
            <person name="Howarth C."/>
            <person name="Imamovic A."/>
            <person name="Ireland A."/>
            <person name="Larimer J."/>
            <person name="McCowan C."/>
            <person name="Murphy C."/>
            <person name="Pearson M."/>
            <person name="Poon T.W."/>
            <person name="Priest M."/>
            <person name="Roberts A."/>
            <person name="Saif S."/>
            <person name="Shea T."/>
            <person name="Sisk P."/>
            <person name="Sykes S."/>
            <person name="Wortman J."/>
            <person name="Nusbaum C."/>
            <person name="Birren B."/>
        </authorList>
    </citation>
    <scope>NUCLEOTIDE SEQUENCE [LARGE SCALE GENOMIC DNA]</scope>
    <source>
        <strain evidence="4 5">CBS 119918</strain>
    </source>
</reference>
<dbReference type="PANTHER" id="PTHR47751">
    <property type="entry name" value="SUPERFAMILY HYDROLASE, PUTATIVE (AFU_ORTHOLOGUE AFUA_2G16580)-RELATED"/>
    <property type="match status" value="1"/>
</dbReference>
<feature type="compositionally biased region" description="Low complexity" evidence="2">
    <location>
        <begin position="190"/>
        <end position="203"/>
    </location>
</feature>
<dbReference type="AlphaFoldDB" id="A0A072PKL4"/>
<organism evidence="4 5">
    <name type="scientific">Exophiala aquamarina CBS 119918</name>
    <dbReference type="NCBI Taxonomy" id="1182545"/>
    <lineage>
        <taxon>Eukaryota</taxon>
        <taxon>Fungi</taxon>
        <taxon>Dikarya</taxon>
        <taxon>Ascomycota</taxon>
        <taxon>Pezizomycotina</taxon>
        <taxon>Eurotiomycetes</taxon>
        <taxon>Chaetothyriomycetidae</taxon>
        <taxon>Chaetothyriales</taxon>
        <taxon>Herpotrichiellaceae</taxon>
        <taxon>Exophiala</taxon>
    </lineage>
</organism>
<proteinExistence type="inferred from homology"/>
<dbReference type="GeneID" id="25276922"/>
<dbReference type="OrthoDB" id="2498029at2759"/>
<comment type="caution">
    <text evidence="4">The sequence shown here is derived from an EMBL/GenBank/DDBJ whole genome shotgun (WGS) entry which is preliminary data.</text>
</comment>
<evidence type="ECO:0000259" key="3">
    <source>
        <dbReference type="Pfam" id="PF01738"/>
    </source>
</evidence>
<name>A0A072PKL4_9EURO</name>
<keyword evidence="5" id="KW-1185">Reference proteome</keyword>